<keyword evidence="6 7" id="KW-0326">Glycosidase</keyword>
<dbReference type="Pfam" id="PF00704">
    <property type="entry name" value="Glyco_hydro_18"/>
    <property type="match status" value="1"/>
</dbReference>
<sequence>MVHALIESRRTRIIAFWMSLTLVLSLGLFPPKAFAVEILPPQQFTAVEVTANSVTFTWNRVEGLNSENNDPDYGYDLWNAATGDWRKWLGSSPTADNANVLTGTYGGLLADTEYSFYLTPGKKTPSDDHSTKKSAIVTIKTAPGDPNAEPKPPLAPPHNLRVTDVTESGITLKWTGSPGANGYDMYITGGNPSYAGIWDGSNSYTFPVSPATVVGAVYTFEVAAQNLPAVSVRSNPVKIAWGQLQAPQDLQIVTATRTTASLGWAPTPGATSYDIFRNDEFIGTSDSNRYVSSGLTEGESYSFKVVAKNRLWQSPPSSETTVVPGGDYNLITYYTSWSVYERAFQPTDIDTSKLTHINYAFSDLCWKGYGSGGVKCQNEDIPLQKDYVFDGEMVIGDQEVDLQNMETLRTIRAQRPHLNLMVSVGGWSWSKNFSNMAKTEETRRAFANSAVKFLREYRLDGLDIDWEYPVEGGLESNARGPEDKENFLLMVRTVREALDAAGSTDDKYYLLTIASAQSDAFVANADLAHSSAYLDFINIMTYDYSGTWEALAHHNAPLYHDGKHPKSSAPRNNVSAAAEAHLNGGVPSYKLVLGVPFYGIGWLGCPPNGQYLTCEGGAIPEGESFGTYESRAFDFDDIEANYLNKNGYVRHWNEAAKVPYLYNSEKRRFITYDDEQSMMYKTSLIKSLNLAGAMSWDISQDGNKTLSTVLARDLPITGTVNSEVEAPKNILAKSIGNTSIQIKWDASSNVSGYDVLAGHTWIGYTTQTEFNIPGLTPNTAYRIKVIAVRKDGDTLKGVSSASNIDLKTANLISGSGGGGGGSPATDPNGKGDPAANPLKAKVTKEGNKAIFSLDTAEAVKSIQASKATTSQIAVNTDAEKSEALVAMEVIDAIAAKGEQANLSLIVNQVEYRIPIKALKLGSDIASLRITLQAADPTITADFKAESLAQGFKIITNPWEFKIEALTSGGKATEIEDFGNVYVSRFFKISDSGIHKERATGIVYTPGNKKVYPVPTLFAASSDGTIIAELKRTGNSIYAIVESAAPDFADTNLKWAKPDIEKAVAKMIASGVSQDAFGSKSEITRAEFVSIVVKALGLVPGVQKSPFKDVNDRTKFAEDIITAVKYGFIQGRSADVFDPSGPITRQEIAAVLEKAMTFGGIANTAELNVLTPYADRSDVSGFAVNSLAFMVDRKILTGVTPTKLAPLSKVTKAEATVTAMRMLRALKLID</sequence>
<dbReference type="InterPro" id="IPR001223">
    <property type="entry name" value="Glyco_hydro18_cat"/>
</dbReference>
<proteinExistence type="inferred from homology"/>
<dbReference type="Gene3D" id="3.20.20.80">
    <property type="entry name" value="Glycosidases"/>
    <property type="match status" value="1"/>
</dbReference>
<dbReference type="PROSITE" id="PS01095">
    <property type="entry name" value="GH18_1"/>
    <property type="match status" value="1"/>
</dbReference>
<reference evidence="12 13" key="1">
    <citation type="submission" date="2020-04" db="EMBL/GenBank/DDBJ databases">
        <title>Genome sequencing of novel species.</title>
        <authorList>
            <person name="Heo J."/>
            <person name="Kim S.-J."/>
            <person name="Kim J.-S."/>
            <person name="Hong S.-B."/>
            <person name="Kwon S.-W."/>
        </authorList>
    </citation>
    <scope>NUCLEOTIDE SEQUENCE [LARGE SCALE GENOMIC DNA]</scope>
    <source>
        <strain evidence="12 13">MFER-1</strain>
    </source>
</reference>
<dbReference type="SMART" id="SM00060">
    <property type="entry name" value="FN3"/>
    <property type="match status" value="4"/>
</dbReference>
<evidence type="ECO:0000256" key="8">
    <source>
        <dbReference type="SAM" id="MobiDB-lite"/>
    </source>
</evidence>
<dbReference type="CDD" id="cd06548">
    <property type="entry name" value="GH18_chitinase"/>
    <property type="match status" value="1"/>
</dbReference>
<dbReference type="PROSITE" id="PS50853">
    <property type="entry name" value="FN3"/>
    <property type="match status" value="3"/>
</dbReference>
<dbReference type="SUPFAM" id="SSF54556">
    <property type="entry name" value="Chitinase insertion domain"/>
    <property type="match status" value="1"/>
</dbReference>
<evidence type="ECO:0000256" key="6">
    <source>
        <dbReference type="ARBA" id="ARBA00023295"/>
    </source>
</evidence>
<evidence type="ECO:0000259" key="11">
    <source>
        <dbReference type="PROSITE" id="PS51910"/>
    </source>
</evidence>
<dbReference type="EMBL" id="CP051680">
    <property type="protein sequence ID" value="QJD87251.1"/>
    <property type="molecule type" value="Genomic_DNA"/>
</dbReference>
<dbReference type="InterPro" id="IPR013783">
    <property type="entry name" value="Ig-like_fold"/>
</dbReference>
<feature type="domain" description="GH18" evidence="11">
    <location>
        <begin position="328"/>
        <end position="717"/>
    </location>
</feature>
<feature type="region of interest" description="Disordered" evidence="8">
    <location>
        <begin position="815"/>
        <end position="837"/>
    </location>
</feature>
<evidence type="ECO:0000313" key="13">
    <source>
        <dbReference type="Proteomes" id="UP000502248"/>
    </source>
</evidence>
<dbReference type="InterPro" id="IPR001579">
    <property type="entry name" value="Glyco_hydro_18_chit_AS"/>
</dbReference>
<dbReference type="InterPro" id="IPR036116">
    <property type="entry name" value="FN3_sf"/>
</dbReference>
<feature type="domain" description="SLH" evidence="10">
    <location>
        <begin position="1042"/>
        <end position="1105"/>
    </location>
</feature>
<keyword evidence="4 7" id="KW-0378">Hydrolase</keyword>
<evidence type="ECO:0000259" key="10">
    <source>
        <dbReference type="PROSITE" id="PS51272"/>
    </source>
</evidence>
<keyword evidence="5" id="KW-0119">Carbohydrate metabolism</keyword>
<feature type="domain" description="Fibronectin type-III" evidence="9">
    <location>
        <begin position="40"/>
        <end position="144"/>
    </location>
</feature>
<keyword evidence="13" id="KW-1185">Reference proteome</keyword>
<feature type="domain" description="SLH" evidence="10">
    <location>
        <begin position="1106"/>
        <end position="1165"/>
    </location>
</feature>
<dbReference type="EC" id="3.2.1.14" evidence="3"/>
<feature type="domain" description="Fibronectin type-III" evidence="9">
    <location>
        <begin position="726"/>
        <end position="811"/>
    </location>
</feature>
<dbReference type="Pfam" id="PF00395">
    <property type="entry name" value="SLH"/>
    <property type="match status" value="2"/>
</dbReference>
<dbReference type="Proteomes" id="UP000502248">
    <property type="component" value="Chromosome"/>
</dbReference>
<evidence type="ECO:0000259" key="9">
    <source>
        <dbReference type="PROSITE" id="PS50853"/>
    </source>
</evidence>
<dbReference type="KEGG" id="cheb:HH215_31455"/>
<dbReference type="PROSITE" id="PS51272">
    <property type="entry name" value="SLH"/>
    <property type="match status" value="2"/>
</dbReference>
<dbReference type="GO" id="GO:0005975">
    <property type="term" value="P:carbohydrate metabolic process"/>
    <property type="evidence" value="ECO:0007669"/>
    <property type="project" value="InterPro"/>
</dbReference>
<dbReference type="GO" id="GO:0006032">
    <property type="term" value="P:chitin catabolic process"/>
    <property type="evidence" value="ECO:0007669"/>
    <property type="project" value="UniProtKB-KW"/>
</dbReference>
<dbReference type="GO" id="GO:0008843">
    <property type="term" value="F:endochitinase activity"/>
    <property type="evidence" value="ECO:0007669"/>
    <property type="project" value="UniProtKB-EC"/>
</dbReference>
<accession>A0A7Z2VPT0</accession>
<evidence type="ECO:0000256" key="1">
    <source>
        <dbReference type="ARBA" id="ARBA00000822"/>
    </source>
</evidence>
<dbReference type="InterPro" id="IPR050314">
    <property type="entry name" value="Glycosyl_Hydrlase_18"/>
</dbReference>
<dbReference type="InterPro" id="IPR003961">
    <property type="entry name" value="FN3_dom"/>
</dbReference>
<evidence type="ECO:0000256" key="4">
    <source>
        <dbReference type="ARBA" id="ARBA00022801"/>
    </source>
</evidence>
<dbReference type="InterPro" id="IPR001119">
    <property type="entry name" value="SLH_dom"/>
</dbReference>
<dbReference type="CDD" id="cd00063">
    <property type="entry name" value="FN3"/>
    <property type="match status" value="4"/>
</dbReference>
<dbReference type="SUPFAM" id="SSF49265">
    <property type="entry name" value="Fibronectin type III"/>
    <property type="match status" value="3"/>
</dbReference>
<dbReference type="AlphaFoldDB" id="A0A7Z2VPT0"/>
<dbReference type="RefSeq" id="WP_169283496.1">
    <property type="nucleotide sequence ID" value="NZ_CP051680.1"/>
</dbReference>
<evidence type="ECO:0000256" key="2">
    <source>
        <dbReference type="ARBA" id="ARBA00009121"/>
    </source>
</evidence>
<dbReference type="Gene3D" id="2.60.40.10">
    <property type="entry name" value="Immunoglobulins"/>
    <property type="match status" value="4"/>
</dbReference>
<gene>
    <name evidence="12" type="ORF">HH215_31455</name>
</gene>
<dbReference type="PROSITE" id="PS51910">
    <property type="entry name" value="GH18_2"/>
    <property type="match status" value="1"/>
</dbReference>
<dbReference type="SMART" id="SM00636">
    <property type="entry name" value="Glyco_18"/>
    <property type="match status" value="1"/>
</dbReference>
<keyword evidence="5" id="KW-0624">Polysaccharide degradation</keyword>
<evidence type="ECO:0000256" key="7">
    <source>
        <dbReference type="RuleBase" id="RU000489"/>
    </source>
</evidence>
<feature type="domain" description="Fibronectin type-III" evidence="9">
    <location>
        <begin position="246"/>
        <end position="327"/>
    </location>
</feature>
<evidence type="ECO:0000256" key="5">
    <source>
        <dbReference type="ARBA" id="ARBA00023024"/>
    </source>
</evidence>
<name>A0A7Z2VPT0_9BACL</name>
<dbReference type="SUPFAM" id="SSF51445">
    <property type="entry name" value="(Trans)glycosidases"/>
    <property type="match status" value="1"/>
</dbReference>
<evidence type="ECO:0000256" key="3">
    <source>
        <dbReference type="ARBA" id="ARBA00012729"/>
    </source>
</evidence>
<keyword evidence="5" id="KW-0146">Chitin degradation</keyword>
<dbReference type="PANTHER" id="PTHR11177">
    <property type="entry name" value="CHITINASE"/>
    <property type="match status" value="1"/>
</dbReference>
<dbReference type="InterPro" id="IPR017853">
    <property type="entry name" value="GH"/>
</dbReference>
<dbReference type="Pfam" id="PF00041">
    <property type="entry name" value="fn3"/>
    <property type="match status" value="2"/>
</dbReference>
<dbReference type="InterPro" id="IPR011583">
    <property type="entry name" value="Chitinase_II/V-like_cat"/>
</dbReference>
<dbReference type="PANTHER" id="PTHR11177:SF317">
    <property type="entry name" value="CHITINASE 12-RELATED"/>
    <property type="match status" value="1"/>
</dbReference>
<dbReference type="Gene3D" id="3.10.50.10">
    <property type="match status" value="1"/>
</dbReference>
<comment type="similarity">
    <text evidence="2">Belongs to the glycosyl hydrolase 18 family. Chitinase class II subfamily.</text>
</comment>
<dbReference type="GO" id="GO:0008061">
    <property type="term" value="F:chitin binding"/>
    <property type="evidence" value="ECO:0007669"/>
    <property type="project" value="InterPro"/>
</dbReference>
<dbReference type="InterPro" id="IPR029070">
    <property type="entry name" value="Chitinase_insertion_sf"/>
</dbReference>
<protein>
    <recommendedName>
        <fullName evidence="3">chitinase</fullName>
        <ecNumber evidence="3">3.2.1.14</ecNumber>
    </recommendedName>
</protein>
<evidence type="ECO:0000313" key="12">
    <source>
        <dbReference type="EMBL" id="QJD87251.1"/>
    </source>
</evidence>
<comment type="catalytic activity">
    <reaction evidence="1">
        <text>Random endo-hydrolysis of N-acetyl-beta-D-glucosaminide (1-&gt;4)-beta-linkages in chitin and chitodextrins.</text>
        <dbReference type="EC" id="3.2.1.14"/>
    </reaction>
</comment>
<organism evidence="12 13">
    <name type="scientific">Cohnella herbarum</name>
    <dbReference type="NCBI Taxonomy" id="2728023"/>
    <lineage>
        <taxon>Bacteria</taxon>
        <taxon>Bacillati</taxon>
        <taxon>Bacillota</taxon>
        <taxon>Bacilli</taxon>
        <taxon>Bacillales</taxon>
        <taxon>Paenibacillaceae</taxon>
        <taxon>Cohnella</taxon>
    </lineage>
</organism>